<dbReference type="EMBL" id="FOTC01000002">
    <property type="protein sequence ID" value="SFL07058.1"/>
    <property type="molecule type" value="Genomic_DNA"/>
</dbReference>
<keyword evidence="6 7" id="KW-0472">Membrane</keyword>
<feature type="transmembrane region" description="Helical" evidence="7">
    <location>
        <begin position="127"/>
        <end position="153"/>
    </location>
</feature>
<keyword evidence="5 7" id="KW-1133">Transmembrane helix</keyword>
<comment type="subcellular location">
    <subcellularLocation>
        <location evidence="1">Cell membrane</location>
        <topology evidence="1">Multi-pass membrane protein</topology>
    </subcellularLocation>
</comment>
<evidence type="ECO:0000313" key="9">
    <source>
        <dbReference type="Proteomes" id="UP000199607"/>
    </source>
</evidence>
<sequence length="339" mass="35938">MSDVAGATVDRGTALKVLASFAAAGVLLYFFGTVVGWGEILSTLRDADLRWLVVACLSSTFCLVIWAKSWDVILAVVDVDIPLPSLVSTYFAGTFADYVTPFGKAGGGPFIAYILSTDGRVSYQESLAGVVIADLLNMLPFFTFAGFGFTVLFVRGSVPPRAEPLVGGLALLAFGIPVLVYLGWRHRGVVERLVVGLARPVASRTKYVDVDSLSNRVDEFYDRVDRIAARPKALVVTLVYSYLGWLFFAAPLFLAGQTLGVSIDPLLVLFIVPASTLAGVAPTPGGLGGVEAAIVGLLVVLTPVNTATAAAVALVYRVASYWYVLGIGGVAALYEIYTH</sequence>
<feature type="transmembrane region" description="Helical" evidence="7">
    <location>
        <begin position="49"/>
        <end position="67"/>
    </location>
</feature>
<feature type="transmembrane region" description="Helical" evidence="7">
    <location>
        <begin position="259"/>
        <end position="280"/>
    </location>
</feature>
<accession>A0A1I4EMU3</accession>
<dbReference type="PANTHER" id="PTHR39087">
    <property type="entry name" value="UPF0104 MEMBRANE PROTEIN MJ1595"/>
    <property type="match status" value="1"/>
</dbReference>
<feature type="transmembrane region" description="Helical" evidence="7">
    <location>
        <begin position="87"/>
        <end position="115"/>
    </location>
</feature>
<feature type="transmembrane region" description="Helical" evidence="7">
    <location>
        <begin position="165"/>
        <end position="184"/>
    </location>
</feature>
<evidence type="ECO:0000256" key="3">
    <source>
        <dbReference type="ARBA" id="ARBA00022475"/>
    </source>
</evidence>
<feature type="transmembrane region" description="Helical" evidence="7">
    <location>
        <begin position="17"/>
        <end position="37"/>
    </location>
</feature>
<feature type="transmembrane region" description="Helical" evidence="7">
    <location>
        <begin position="320"/>
        <end position="337"/>
    </location>
</feature>
<feature type="transmembrane region" description="Helical" evidence="7">
    <location>
        <begin position="292"/>
        <end position="314"/>
    </location>
</feature>
<dbReference type="NCBIfam" id="TIGR00374">
    <property type="entry name" value="flippase-like domain"/>
    <property type="match status" value="1"/>
</dbReference>
<keyword evidence="3" id="KW-1003">Cell membrane</keyword>
<dbReference type="PANTHER" id="PTHR39087:SF2">
    <property type="entry name" value="UPF0104 MEMBRANE PROTEIN MJ1595"/>
    <property type="match status" value="1"/>
</dbReference>
<evidence type="ECO:0000256" key="7">
    <source>
        <dbReference type="SAM" id="Phobius"/>
    </source>
</evidence>
<evidence type="ECO:0000256" key="1">
    <source>
        <dbReference type="ARBA" id="ARBA00004651"/>
    </source>
</evidence>
<proteinExistence type="inferred from homology"/>
<evidence type="ECO:0008006" key="10">
    <source>
        <dbReference type="Google" id="ProtNLM"/>
    </source>
</evidence>
<dbReference type="GO" id="GO:0005886">
    <property type="term" value="C:plasma membrane"/>
    <property type="evidence" value="ECO:0007669"/>
    <property type="project" value="UniProtKB-SubCell"/>
</dbReference>
<evidence type="ECO:0000256" key="2">
    <source>
        <dbReference type="ARBA" id="ARBA00011061"/>
    </source>
</evidence>
<keyword evidence="4 7" id="KW-0812">Transmembrane</keyword>
<keyword evidence="9" id="KW-1185">Reference proteome</keyword>
<dbReference type="AlphaFoldDB" id="A0A1I4EMU3"/>
<protein>
    <recommendedName>
        <fullName evidence="10">Lysylphosphatidylglycerol synthase TM region</fullName>
    </recommendedName>
</protein>
<name>A0A1I4EMU3_9EURY</name>
<dbReference type="InterPro" id="IPR022791">
    <property type="entry name" value="L-PG_synthase/AglD"/>
</dbReference>
<dbReference type="Pfam" id="PF03706">
    <property type="entry name" value="LPG_synthase_TM"/>
    <property type="match status" value="1"/>
</dbReference>
<dbReference type="Proteomes" id="UP000199607">
    <property type="component" value="Unassembled WGS sequence"/>
</dbReference>
<organism evidence="8 9">
    <name type="scientific">Halogranum rubrum</name>
    <dbReference type="NCBI Taxonomy" id="553466"/>
    <lineage>
        <taxon>Archaea</taxon>
        <taxon>Methanobacteriati</taxon>
        <taxon>Methanobacteriota</taxon>
        <taxon>Stenosarchaea group</taxon>
        <taxon>Halobacteria</taxon>
        <taxon>Halobacteriales</taxon>
        <taxon>Haloferacaceae</taxon>
    </lineage>
</organism>
<dbReference type="STRING" id="553466.SAMN04487950_2282"/>
<evidence type="ECO:0000256" key="5">
    <source>
        <dbReference type="ARBA" id="ARBA00022989"/>
    </source>
</evidence>
<reference evidence="9" key="1">
    <citation type="submission" date="2016-10" db="EMBL/GenBank/DDBJ databases">
        <authorList>
            <person name="Varghese N."/>
            <person name="Submissions S."/>
        </authorList>
    </citation>
    <scope>NUCLEOTIDE SEQUENCE [LARGE SCALE GENOMIC DNA]</scope>
    <source>
        <strain evidence="9">CGMCC 1.7738</strain>
    </source>
</reference>
<dbReference type="RefSeq" id="WP_089869424.1">
    <property type="nucleotide sequence ID" value="NZ_FOTC01000002.1"/>
</dbReference>
<feature type="transmembrane region" description="Helical" evidence="7">
    <location>
        <begin position="233"/>
        <end position="253"/>
    </location>
</feature>
<gene>
    <name evidence="8" type="ORF">SAMN04487950_2282</name>
</gene>
<evidence type="ECO:0000256" key="6">
    <source>
        <dbReference type="ARBA" id="ARBA00023136"/>
    </source>
</evidence>
<comment type="similarity">
    <text evidence="2">Belongs to the UPF0104 family.</text>
</comment>
<evidence type="ECO:0000256" key="4">
    <source>
        <dbReference type="ARBA" id="ARBA00022692"/>
    </source>
</evidence>
<evidence type="ECO:0000313" key="8">
    <source>
        <dbReference type="EMBL" id="SFL07058.1"/>
    </source>
</evidence>